<dbReference type="AlphaFoldDB" id="A0A6D2HPR4"/>
<protein>
    <submittedName>
        <fullName evidence="1">Uncharacterized protein</fullName>
    </submittedName>
</protein>
<evidence type="ECO:0000313" key="1">
    <source>
        <dbReference type="EMBL" id="CAA7017772.1"/>
    </source>
</evidence>
<dbReference type="EMBL" id="CACVBM020000333">
    <property type="protein sequence ID" value="CAA7017772.1"/>
    <property type="molecule type" value="Genomic_DNA"/>
</dbReference>
<dbReference type="Proteomes" id="UP000467841">
    <property type="component" value="Unassembled WGS sequence"/>
</dbReference>
<evidence type="ECO:0000313" key="2">
    <source>
        <dbReference type="Proteomes" id="UP000467841"/>
    </source>
</evidence>
<sequence>MWKDLQVQIGSHLVPTDFVVLELGEEPKDSLILGRSFLATPEAIIDVTRGRIDLRLGDMIMNFQAESQHGYLSADTIAYAKMLGSRVRMGKMVTFVSLDEAAEKLPVETTENPWSKLKAPKIELKSLPDGLRYVFLGPNSTYLVIINS</sequence>
<comment type="caution">
    <text evidence="1">The sequence shown here is derived from an EMBL/GenBank/DDBJ whole genome shotgun (WGS) entry which is preliminary data.</text>
</comment>
<dbReference type="OrthoDB" id="1744168at2759"/>
<gene>
    <name evidence="1" type="ORF">MERR_LOCUS5007</name>
</gene>
<dbReference type="InterPro" id="IPR021109">
    <property type="entry name" value="Peptidase_aspartic_dom_sf"/>
</dbReference>
<reference evidence="1" key="1">
    <citation type="submission" date="2020-01" db="EMBL/GenBank/DDBJ databases">
        <authorList>
            <person name="Mishra B."/>
        </authorList>
    </citation>
    <scope>NUCLEOTIDE SEQUENCE [LARGE SCALE GENOMIC DNA]</scope>
</reference>
<dbReference type="PANTHER" id="PTHR33067:SF31">
    <property type="entry name" value="RNA-DIRECTED DNA POLYMERASE"/>
    <property type="match status" value="1"/>
</dbReference>
<dbReference type="PANTHER" id="PTHR33067">
    <property type="entry name" value="RNA-DIRECTED DNA POLYMERASE-RELATED"/>
    <property type="match status" value="1"/>
</dbReference>
<name>A0A6D2HPR4_9BRAS</name>
<organism evidence="1 2">
    <name type="scientific">Microthlaspi erraticum</name>
    <dbReference type="NCBI Taxonomy" id="1685480"/>
    <lineage>
        <taxon>Eukaryota</taxon>
        <taxon>Viridiplantae</taxon>
        <taxon>Streptophyta</taxon>
        <taxon>Embryophyta</taxon>
        <taxon>Tracheophyta</taxon>
        <taxon>Spermatophyta</taxon>
        <taxon>Magnoliopsida</taxon>
        <taxon>eudicotyledons</taxon>
        <taxon>Gunneridae</taxon>
        <taxon>Pentapetalae</taxon>
        <taxon>rosids</taxon>
        <taxon>malvids</taxon>
        <taxon>Brassicales</taxon>
        <taxon>Brassicaceae</taxon>
        <taxon>Coluteocarpeae</taxon>
        <taxon>Microthlaspi</taxon>
    </lineage>
</organism>
<proteinExistence type="predicted"/>
<accession>A0A6D2HPR4</accession>
<keyword evidence="2" id="KW-1185">Reference proteome</keyword>
<dbReference type="Gene3D" id="2.40.70.10">
    <property type="entry name" value="Acid Proteases"/>
    <property type="match status" value="1"/>
</dbReference>